<gene>
    <name evidence="1" type="ORF">CMEL01_15248</name>
</gene>
<evidence type="ECO:0000313" key="2">
    <source>
        <dbReference type="Proteomes" id="UP001239795"/>
    </source>
</evidence>
<name>A0AAI9XS24_9PEZI</name>
<proteinExistence type="predicted"/>
<protein>
    <submittedName>
        <fullName evidence="1">Uncharacterized protein</fullName>
    </submittedName>
</protein>
<accession>A0AAI9XS24</accession>
<dbReference type="Proteomes" id="UP001239795">
    <property type="component" value="Unassembled WGS sequence"/>
</dbReference>
<dbReference type="EMBL" id="MLGG01000012">
    <property type="protein sequence ID" value="KAK1460951.1"/>
    <property type="molecule type" value="Genomic_DNA"/>
</dbReference>
<comment type="caution">
    <text evidence="1">The sequence shown here is derived from an EMBL/GenBank/DDBJ whole genome shotgun (WGS) entry which is preliminary data.</text>
</comment>
<reference evidence="1 2" key="1">
    <citation type="submission" date="2016-10" db="EMBL/GenBank/DDBJ databases">
        <title>The genome sequence of Colletotrichum fioriniae PJ7.</title>
        <authorList>
            <person name="Baroncelli R."/>
        </authorList>
    </citation>
    <scope>NUCLEOTIDE SEQUENCE [LARGE SCALE GENOMIC DNA]</scope>
    <source>
        <strain evidence="1">Col 31</strain>
    </source>
</reference>
<dbReference type="AlphaFoldDB" id="A0AAI9XS24"/>
<keyword evidence="2" id="KW-1185">Reference proteome</keyword>
<organism evidence="1 2">
    <name type="scientific">Colletotrichum melonis</name>
    <dbReference type="NCBI Taxonomy" id="1209925"/>
    <lineage>
        <taxon>Eukaryota</taxon>
        <taxon>Fungi</taxon>
        <taxon>Dikarya</taxon>
        <taxon>Ascomycota</taxon>
        <taxon>Pezizomycotina</taxon>
        <taxon>Sordariomycetes</taxon>
        <taxon>Hypocreomycetidae</taxon>
        <taxon>Glomerellales</taxon>
        <taxon>Glomerellaceae</taxon>
        <taxon>Colletotrichum</taxon>
        <taxon>Colletotrichum acutatum species complex</taxon>
    </lineage>
</organism>
<evidence type="ECO:0000313" key="1">
    <source>
        <dbReference type="EMBL" id="KAK1460951.1"/>
    </source>
</evidence>
<sequence>MVTSCVLLRRGSLLNFFHQLCIHTMGEHPET</sequence>